<dbReference type="AlphaFoldDB" id="M1YGA4"/>
<dbReference type="STRING" id="1266370.NITGR_1060026"/>
<dbReference type="OrthoDB" id="9789168at2"/>
<dbReference type="HOGENOM" id="CLU_040635_0_0_0"/>
<evidence type="ECO:0000313" key="3">
    <source>
        <dbReference type="EMBL" id="CCQ89501.1"/>
    </source>
</evidence>
<dbReference type="Proteomes" id="UP000011704">
    <property type="component" value="Unassembled WGS sequence"/>
</dbReference>
<accession>M1YGA4</accession>
<dbReference type="Gene3D" id="2.40.160.100">
    <property type="match status" value="1"/>
</dbReference>
<protein>
    <recommendedName>
        <fullName evidence="2">Alginate export domain-containing protein</fullName>
    </recommendedName>
</protein>
<evidence type="ECO:0000313" key="4">
    <source>
        <dbReference type="Proteomes" id="UP000011704"/>
    </source>
</evidence>
<feature type="domain" description="Alginate export" evidence="2">
    <location>
        <begin position="64"/>
        <end position="467"/>
    </location>
</feature>
<comment type="caution">
    <text evidence="3">The sequence shown here is derived from an EMBL/GenBank/DDBJ whole genome shotgun (WGS) entry which is preliminary data.</text>
</comment>
<dbReference type="InParanoid" id="M1YGA4"/>
<name>M1YGA4_NITG3</name>
<dbReference type="InterPro" id="IPR025388">
    <property type="entry name" value="Alginate_export_dom"/>
</dbReference>
<evidence type="ECO:0000256" key="1">
    <source>
        <dbReference type="SAM" id="SignalP"/>
    </source>
</evidence>
<dbReference type="InterPro" id="IPR053728">
    <property type="entry name" value="Alginate_Permeability_Chnl"/>
</dbReference>
<reference evidence="3 4" key="1">
    <citation type="journal article" date="2013" name="Front. Microbiol.">
        <title>The genome of Nitrospina gracilis illuminates the metabolism and evolution of the major marine nitrite oxidizer.</title>
        <authorList>
            <person name="Luecker S."/>
            <person name="Nowka B."/>
            <person name="Rattei T."/>
            <person name="Spieck E."/>
            <person name="and Daims H."/>
        </authorList>
    </citation>
    <scope>NUCLEOTIDE SEQUENCE [LARGE SCALE GENOMIC DNA]</scope>
    <source>
        <strain evidence="3 4">3/211</strain>
    </source>
</reference>
<dbReference type="EMBL" id="CAQJ01000009">
    <property type="protein sequence ID" value="CCQ89501.1"/>
    <property type="molecule type" value="Genomic_DNA"/>
</dbReference>
<evidence type="ECO:0000259" key="2">
    <source>
        <dbReference type="Pfam" id="PF13372"/>
    </source>
</evidence>
<feature type="chain" id="PRO_5004020022" description="Alginate export domain-containing protein" evidence="1">
    <location>
        <begin position="26"/>
        <end position="487"/>
    </location>
</feature>
<dbReference type="Pfam" id="PF13372">
    <property type="entry name" value="Alginate_exp"/>
    <property type="match status" value="1"/>
</dbReference>
<keyword evidence="4" id="KW-1185">Reference proteome</keyword>
<dbReference type="RefSeq" id="WP_005005988.1">
    <property type="nucleotide sequence ID" value="NZ_HG422173.1"/>
</dbReference>
<keyword evidence="1" id="KW-0732">Signal</keyword>
<feature type="signal peptide" evidence="1">
    <location>
        <begin position="1"/>
        <end position="25"/>
    </location>
</feature>
<sequence>MPVLKRIFFYLLGACWFLPVPGVLAQSAEPQKTFPPPKGYVYKEKGLGRDAEFTLNQSGVLPRWLSLEVQHRSRYETLDRAFRNGATGSDQVYALRTLAQATLHLPQYFKIQLEFQDSRAYLNDSGSVVNNTIVNAAELLEANLQWRGEDLFQNGSRLLVRAGRMTMDFGKRRLVARNRYRNTKNAFTGIDAIWQSKDGEQVRAMVTMPVNRLPSNAGRLLDNDVEFDEESPDTIFWGLFLATRHAPWGDRAEMYLFGLHEGDGDFATRNRQLYTPGFRLFRPAKGGHFDYEWESVVQFGESRSSTAPGNTMDLDHFAYFLHGEVGYSFETTWSPRLVLAWDYASGDSNPNDGKNGTFNSLFGANVFDYGPTMIHRAFVRSNINGPGVKLHVQPHHKLKAALHYRAFWLASNTDTWAGNSGLRDTTGRSGSFLGHLIYLSAAWQATSNVFVQAGVAHRVDGDFQDDVPGSPRQGNSTYSYVATTFAF</sequence>
<organism evidence="3 4">
    <name type="scientific">Nitrospina gracilis (strain 3/211)</name>
    <dbReference type="NCBI Taxonomy" id="1266370"/>
    <lineage>
        <taxon>Bacteria</taxon>
        <taxon>Pseudomonadati</taxon>
        <taxon>Nitrospinota/Tectimicrobiota group</taxon>
        <taxon>Nitrospinota</taxon>
        <taxon>Nitrospinia</taxon>
        <taxon>Nitrospinales</taxon>
        <taxon>Nitrospinaceae</taxon>
        <taxon>Nitrospina</taxon>
    </lineage>
</organism>
<gene>
    <name evidence="3" type="ORF">NITGR_1060026</name>
</gene>
<proteinExistence type="predicted"/>